<evidence type="ECO:0000313" key="2">
    <source>
        <dbReference type="EMBL" id="KAH6671002.1"/>
    </source>
</evidence>
<comment type="caution">
    <text evidence="2">The sequence shown here is derived from an EMBL/GenBank/DDBJ whole genome shotgun (WGS) entry which is preliminary data.</text>
</comment>
<gene>
    <name evidence="2" type="ORF">F5X68DRAFT_44865</name>
</gene>
<dbReference type="Gene3D" id="3.40.50.1240">
    <property type="entry name" value="Phosphoglycerate mutase-like"/>
    <property type="match status" value="1"/>
</dbReference>
<dbReference type="PANTHER" id="PTHR48100">
    <property type="entry name" value="BROAD-SPECIFICITY PHOSPHATASE YOR283W-RELATED"/>
    <property type="match status" value="1"/>
</dbReference>
<keyword evidence="3" id="KW-1185">Reference proteome</keyword>
<organism evidence="2 3">
    <name type="scientific">Plectosphaerella plurivora</name>
    <dbReference type="NCBI Taxonomy" id="936078"/>
    <lineage>
        <taxon>Eukaryota</taxon>
        <taxon>Fungi</taxon>
        <taxon>Dikarya</taxon>
        <taxon>Ascomycota</taxon>
        <taxon>Pezizomycotina</taxon>
        <taxon>Sordariomycetes</taxon>
        <taxon>Hypocreomycetidae</taxon>
        <taxon>Glomerellales</taxon>
        <taxon>Plectosphaerellaceae</taxon>
        <taxon>Plectosphaerella</taxon>
    </lineage>
</organism>
<feature type="chain" id="PRO_5040458328" evidence="1">
    <location>
        <begin position="18"/>
        <end position="370"/>
    </location>
</feature>
<dbReference type="GO" id="GO:0016791">
    <property type="term" value="F:phosphatase activity"/>
    <property type="evidence" value="ECO:0007669"/>
    <property type="project" value="TreeGrafter"/>
</dbReference>
<accession>A0A9P9A4U2</accession>
<dbReference type="Proteomes" id="UP000770015">
    <property type="component" value="Unassembled WGS sequence"/>
</dbReference>
<dbReference type="SUPFAM" id="SSF53254">
    <property type="entry name" value="Phosphoglycerate mutase-like"/>
    <property type="match status" value="1"/>
</dbReference>
<dbReference type="GO" id="GO:0005737">
    <property type="term" value="C:cytoplasm"/>
    <property type="evidence" value="ECO:0007669"/>
    <property type="project" value="TreeGrafter"/>
</dbReference>
<dbReference type="InterPro" id="IPR050275">
    <property type="entry name" value="PGM_Phosphatase"/>
</dbReference>
<dbReference type="InterPro" id="IPR029033">
    <property type="entry name" value="His_PPase_superfam"/>
</dbReference>
<dbReference type="Pfam" id="PF00300">
    <property type="entry name" value="His_Phos_1"/>
    <property type="match status" value="1"/>
</dbReference>
<dbReference type="AlphaFoldDB" id="A0A9P9A4U2"/>
<dbReference type="CDD" id="cd07040">
    <property type="entry name" value="HP"/>
    <property type="match status" value="1"/>
</dbReference>
<keyword evidence="1" id="KW-0732">Signal</keyword>
<evidence type="ECO:0000313" key="3">
    <source>
        <dbReference type="Proteomes" id="UP000770015"/>
    </source>
</evidence>
<protein>
    <submittedName>
        <fullName evidence="2">Phosphoglycerate mutase</fullName>
    </submittedName>
</protein>
<dbReference type="OrthoDB" id="496981at2759"/>
<evidence type="ECO:0000256" key="1">
    <source>
        <dbReference type="SAM" id="SignalP"/>
    </source>
</evidence>
<dbReference type="PANTHER" id="PTHR48100:SF32">
    <property type="entry name" value="ANCHORED PROTEIN, PUTATIVE (AFU_ORTHOLOGUE AFUA_1G10590)-RELATED"/>
    <property type="match status" value="1"/>
</dbReference>
<reference evidence="2" key="1">
    <citation type="journal article" date="2021" name="Nat. Commun.">
        <title>Genetic determinants of endophytism in the Arabidopsis root mycobiome.</title>
        <authorList>
            <person name="Mesny F."/>
            <person name="Miyauchi S."/>
            <person name="Thiergart T."/>
            <person name="Pickel B."/>
            <person name="Atanasova L."/>
            <person name="Karlsson M."/>
            <person name="Huettel B."/>
            <person name="Barry K.W."/>
            <person name="Haridas S."/>
            <person name="Chen C."/>
            <person name="Bauer D."/>
            <person name="Andreopoulos W."/>
            <person name="Pangilinan J."/>
            <person name="LaButti K."/>
            <person name="Riley R."/>
            <person name="Lipzen A."/>
            <person name="Clum A."/>
            <person name="Drula E."/>
            <person name="Henrissat B."/>
            <person name="Kohler A."/>
            <person name="Grigoriev I.V."/>
            <person name="Martin F.M."/>
            <person name="Hacquard S."/>
        </authorList>
    </citation>
    <scope>NUCLEOTIDE SEQUENCE</scope>
    <source>
        <strain evidence="2">MPI-SDFR-AT-0117</strain>
    </source>
</reference>
<proteinExistence type="predicted"/>
<name>A0A9P9A4U2_9PEZI</name>
<dbReference type="EMBL" id="JAGSXJ010000029">
    <property type="protein sequence ID" value="KAH6671002.1"/>
    <property type="molecule type" value="Genomic_DNA"/>
</dbReference>
<feature type="signal peptide" evidence="1">
    <location>
        <begin position="1"/>
        <end position="17"/>
    </location>
</feature>
<dbReference type="InterPro" id="IPR013078">
    <property type="entry name" value="His_Pase_superF_clade-1"/>
</dbReference>
<sequence>MKSSLIAALGAIAPVFAADWTWAEAEGKSIKFTSVPGYFLQDNETTNPTGFDYATSNFGLIQRSYPTDKHFDPSGEKSGWERLDKWLSYLNSGCQKDGNIQYKLFFFGRHGNGYHNAAESFYGTPAWNCYWAERDGNATATWRDALLTGDGEREALKANAYFKSRYEELNMPHFESYYASPLARCGETATLTFGDIEVPADRPFAPIVKEGFREGMTVHTCNWRRNKTVIAEMFPNFTFEDGFTESDELWRADLAETEEAFAVRAKNVLDDVFRTDDKAWLSVTAHSGAITRLLGALNHRPFRLATGQIIPVLVKAEVIDLQPTPTVEAHEPYSTCDAPPLASNAEQGCICAATSSSALPEPTESGECPA</sequence>